<dbReference type="RefSeq" id="WP_242863847.1">
    <property type="nucleotide sequence ID" value="NZ_LTBA01000001.1"/>
</dbReference>
<name>A0A151B800_9CLOT</name>
<keyword evidence="2" id="KW-1185">Reference proteome</keyword>
<comment type="caution">
    <text evidence="1">The sequence shown here is derived from an EMBL/GenBank/DDBJ whole genome shotgun (WGS) entry which is preliminary data.</text>
</comment>
<evidence type="ECO:0000313" key="2">
    <source>
        <dbReference type="Proteomes" id="UP000075531"/>
    </source>
</evidence>
<protein>
    <recommendedName>
        <fullName evidence="3">Motility protein</fullName>
    </recommendedName>
</protein>
<accession>A0A151B800</accession>
<proteinExistence type="predicted"/>
<evidence type="ECO:0008006" key="3">
    <source>
        <dbReference type="Google" id="ProtNLM"/>
    </source>
</evidence>
<sequence>MDIAMLSIINNHNKINDGASLLVLKKAMNVSKENAANMNQMLKQAVDPNLGNHIDKRA</sequence>
<dbReference type="Proteomes" id="UP000075531">
    <property type="component" value="Unassembled WGS sequence"/>
</dbReference>
<organism evidence="1 2">
    <name type="scientific">Clostridium tepidiprofundi DSM 19306</name>
    <dbReference type="NCBI Taxonomy" id="1121338"/>
    <lineage>
        <taxon>Bacteria</taxon>
        <taxon>Bacillati</taxon>
        <taxon>Bacillota</taxon>
        <taxon>Clostridia</taxon>
        <taxon>Eubacteriales</taxon>
        <taxon>Clostridiaceae</taxon>
        <taxon>Clostridium</taxon>
    </lineage>
</organism>
<reference evidence="1 2" key="1">
    <citation type="submission" date="2016-02" db="EMBL/GenBank/DDBJ databases">
        <title>Genome sequence of Clostridium tepidiprofundi DSM 19306.</title>
        <authorList>
            <person name="Poehlein A."/>
            <person name="Daniel R."/>
        </authorList>
    </citation>
    <scope>NUCLEOTIDE SEQUENCE [LARGE SCALE GENOMIC DNA]</scope>
    <source>
        <strain evidence="1 2">DSM 19306</strain>
    </source>
</reference>
<dbReference type="Pfam" id="PF14070">
    <property type="entry name" value="YjfB_motility"/>
    <property type="match status" value="1"/>
</dbReference>
<evidence type="ECO:0000313" key="1">
    <source>
        <dbReference type="EMBL" id="KYH36036.1"/>
    </source>
</evidence>
<gene>
    <name evidence="1" type="ORF">CLTEP_04300</name>
</gene>
<dbReference type="InterPro" id="IPR025906">
    <property type="entry name" value="YjfB_motility"/>
</dbReference>
<dbReference type="EMBL" id="LTBA01000001">
    <property type="protein sequence ID" value="KYH36036.1"/>
    <property type="molecule type" value="Genomic_DNA"/>
</dbReference>
<dbReference type="STRING" id="1121338.CLTEP_04300"/>
<dbReference type="AlphaFoldDB" id="A0A151B800"/>
<dbReference type="PATRIC" id="fig|1121338.3.peg.435"/>